<dbReference type="Pfam" id="PF14111">
    <property type="entry name" value="DUF4283"/>
    <property type="match status" value="1"/>
</dbReference>
<comment type="caution">
    <text evidence="4">The sequence shown here is derived from an EMBL/GenBank/DDBJ whole genome shotgun (WGS) entry which is preliminary data.</text>
</comment>
<proteinExistence type="predicted"/>
<evidence type="ECO:0000256" key="2">
    <source>
        <dbReference type="SAM" id="MobiDB-lite"/>
    </source>
</evidence>
<dbReference type="Proteomes" id="UP000323000">
    <property type="component" value="Chromosome 8"/>
</dbReference>
<dbReference type="GO" id="GO:0003676">
    <property type="term" value="F:nucleic acid binding"/>
    <property type="evidence" value="ECO:0007669"/>
    <property type="project" value="InterPro"/>
</dbReference>
<gene>
    <name evidence="4" type="ORF">EZV62_018426</name>
</gene>
<accession>A0A5C7HJ97</accession>
<keyword evidence="5" id="KW-1185">Reference proteome</keyword>
<reference evidence="5" key="1">
    <citation type="journal article" date="2019" name="Gigascience">
        <title>De novo genome assembly of the endangered Acer yangbiense, a plant species with extremely small populations endemic to Yunnan Province, China.</title>
        <authorList>
            <person name="Yang J."/>
            <person name="Wariss H.M."/>
            <person name="Tao L."/>
            <person name="Zhang R."/>
            <person name="Yun Q."/>
            <person name="Hollingsworth P."/>
            <person name="Dao Z."/>
            <person name="Luo G."/>
            <person name="Guo H."/>
            <person name="Ma Y."/>
            <person name="Sun W."/>
        </authorList>
    </citation>
    <scope>NUCLEOTIDE SEQUENCE [LARGE SCALE GENOMIC DNA]</scope>
    <source>
        <strain evidence="5">cv. Malutang</strain>
    </source>
</reference>
<feature type="compositionally biased region" description="Basic and acidic residues" evidence="2">
    <location>
        <begin position="265"/>
        <end position="277"/>
    </location>
</feature>
<dbReference type="PANTHER" id="PTHR31286">
    <property type="entry name" value="GLYCINE-RICH CELL WALL STRUCTURAL PROTEIN 1.8-LIKE"/>
    <property type="match status" value="1"/>
</dbReference>
<dbReference type="OrthoDB" id="1108329at2759"/>
<name>A0A5C7HJ97_9ROSI</name>
<feature type="domain" description="CCHC-type" evidence="3">
    <location>
        <begin position="209"/>
        <end position="222"/>
    </location>
</feature>
<dbReference type="PANTHER" id="PTHR31286:SF167">
    <property type="entry name" value="OS09G0268800 PROTEIN"/>
    <property type="match status" value="1"/>
</dbReference>
<dbReference type="InterPro" id="IPR001878">
    <property type="entry name" value="Znf_CCHC"/>
</dbReference>
<evidence type="ECO:0000313" key="5">
    <source>
        <dbReference type="Proteomes" id="UP000323000"/>
    </source>
</evidence>
<dbReference type="EMBL" id="VAHF01000008">
    <property type="protein sequence ID" value="TXG57113.1"/>
    <property type="molecule type" value="Genomic_DNA"/>
</dbReference>
<dbReference type="PROSITE" id="PS50158">
    <property type="entry name" value="ZF_CCHC"/>
    <property type="match status" value="1"/>
</dbReference>
<dbReference type="GO" id="GO:0008270">
    <property type="term" value="F:zinc ion binding"/>
    <property type="evidence" value="ECO:0007669"/>
    <property type="project" value="UniProtKB-KW"/>
</dbReference>
<feature type="region of interest" description="Disordered" evidence="2">
    <location>
        <begin position="253"/>
        <end position="347"/>
    </location>
</feature>
<organism evidence="4 5">
    <name type="scientific">Acer yangbiense</name>
    <dbReference type="NCBI Taxonomy" id="1000413"/>
    <lineage>
        <taxon>Eukaryota</taxon>
        <taxon>Viridiplantae</taxon>
        <taxon>Streptophyta</taxon>
        <taxon>Embryophyta</taxon>
        <taxon>Tracheophyta</taxon>
        <taxon>Spermatophyta</taxon>
        <taxon>Magnoliopsida</taxon>
        <taxon>eudicotyledons</taxon>
        <taxon>Gunneridae</taxon>
        <taxon>Pentapetalae</taxon>
        <taxon>rosids</taxon>
        <taxon>malvids</taxon>
        <taxon>Sapindales</taxon>
        <taxon>Sapindaceae</taxon>
        <taxon>Hippocastanoideae</taxon>
        <taxon>Acereae</taxon>
        <taxon>Acer</taxon>
    </lineage>
</organism>
<keyword evidence="1" id="KW-0479">Metal-binding</keyword>
<dbReference type="InterPro" id="IPR025558">
    <property type="entry name" value="DUF4283"/>
</dbReference>
<dbReference type="Pfam" id="PF14392">
    <property type="entry name" value="zf-CCHC_4"/>
    <property type="match status" value="1"/>
</dbReference>
<sequence length="347" mass="39280">MSEMEITKLYESLFIAEEDRAILEMSEETSVDGVEDVDRCLVVKVLSGKKVNREAFKGLIEQIWNPNGQVEVELVGDNRFMFYFINNEDRNRVWNRGPWHFGNSLIVLEKPVGPGNISKLSFNKADFWVQIHDIPILCMNRRTAKWLAEQIGEVVEIPLESRECWGKFMRVKVRIDILKPLKRWLRLKLGKCDEITTVGLKYERLPEFCYACGKIGHGIKECFDEEARQYALEGSPTRFGSWLKAPVTERVKPRFGSIGNGSSSDRVKSSENSHDTEGDGSVSLKSGFVINQQKTVDNPVAAGWKKKEGKQQETLPSVRGMGSPQIEDMSLDGPGHGQYGPIRDQAP</sequence>
<dbReference type="AlphaFoldDB" id="A0A5C7HJ97"/>
<evidence type="ECO:0000256" key="1">
    <source>
        <dbReference type="PROSITE-ProRule" id="PRU00047"/>
    </source>
</evidence>
<protein>
    <recommendedName>
        <fullName evidence="3">CCHC-type domain-containing protein</fullName>
    </recommendedName>
</protein>
<keyword evidence="1" id="KW-0862">Zinc</keyword>
<dbReference type="InterPro" id="IPR025836">
    <property type="entry name" value="Zn_knuckle_CX2CX4HX4C"/>
</dbReference>
<dbReference type="InterPro" id="IPR040256">
    <property type="entry name" value="At4g02000-like"/>
</dbReference>
<keyword evidence="1" id="KW-0863">Zinc-finger</keyword>
<evidence type="ECO:0000259" key="3">
    <source>
        <dbReference type="PROSITE" id="PS50158"/>
    </source>
</evidence>
<evidence type="ECO:0000313" key="4">
    <source>
        <dbReference type="EMBL" id="TXG57113.1"/>
    </source>
</evidence>